<gene>
    <name evidence="9" type="ORF">BN9_017160</name>
</gene>
<keyword evidence="4 7" id="KW-0732">Signal</keyword>
<feature type="domain" description="Fibronectin type III-like" evidence="8">
    <location>
        <begin position="1378"/>
        <end position="1451"/>
    </location>
</feature>
<dbReference type="PRINTS" id="PR00133">
    <property type="entry name" value="GLHYDRLASE3"/>
</dbReference>
<dbReference type="Pfam" id="PF01915">
    <property type="entry name" value="Glyco_hydro_3_C"/>
    <property type="match status" value="2"/>
</dbReference>
<name>A0A024G328_9STRA</name>
<evidence type="ECO:0000256" key="6">
    <source>
        <dbReference type="ARBA" id="ARBA00023295"/>
    </source>
</evidence>
<dbReference type="InterPro" id="IPR013783">
    <property type="entry name" value="Ig-like_fold"/>
</dbReference>
<evidence type="ECO:0000313" key="10">
    <source>
        <dbReference type="Proteomes" id="UP000053237"/>
    </source>
</evidence>
<evidence type="ECO:0000256" key="5">
    <source>
        <dbReference type="ARBA" id="ARBA00022801"/>
    </source>
</evidence>
<evidence type="ECO:0000256" key="7">
    <source>
        <dbReference type="SAM" id="SignalP"/>
    </source>
</evidence>
<dbReference type="EMBL" id="CAIX01000013">
    <property type="protein sequence ID" value="CCI40932.1"/>
    <property type="molecule type" value="Genomic_DNA"/>
</dbReference>
<dbReference type="PANTHER" id="PTHR30620:SF16">
    <property type="entry name" value="LYSOSOMAL BETA GLUCOSIDASE"/>
    <property type="match status" value="1"/>
</dbReference>
<dbReference type="SMART" id="SM01217">
    <property type="entry name" value="Fn3_like"/>
    <property type="match status" value="2"/>
</dbReference>
<dbReference type="GO" id="GO:0008422">
    <property type="term" value="F:beta-glucosidase activity"/>
    <property type="evidence" value="ECO:0007669"/>
    <property type="project" value="UniProtKB-EC"/>
</dbReference>
<dbReference type="SUPFAM" id="SSF51445">
    <property type="entry name" value="(Trans)glycosidases"/>
    <property type="match status" value="2"/>
</dbReference>
<dbReference type="PANTHER" id="PTHR30620">
    <property type="entry name" value="PERIPLASMIC BETA-GLUCOSIDASE-RELATED"/>
    <property type="match status" value="1"/>
</dbReference>
<dbReference type="STRING" id="65357.A0A024G328"/>
<protein>
    <recommendedName>
        <fullName evidence="3">beta-glucosidase</fullName>
        <ecNumber evidence="3">3.2.1.21</ecNumber>
    </recommendedName>
</protein>
<comment type="similarity">
    <text evidence="2">Belongs to the glycosyl hydrolase 3 family.</text>
</comment>
<keyword evidence="10" id="KW-1185">Reference proteome</keyword>
<dbReference type="InterPro" id="IPR001764">
    <property type="entry name" value="Glyco_hydro_3_N"/>
</dbReference>
<dbReference type="GO" id="GO:0009251">
    <property type="term" value="P:glucan catabolic process"/>
    <property type="evidence" value="ECO:0007669"/>
    <property type="project" value="TreeGrafter"/>
</dbReference>
<keyword evidence="5" id="KW-0378">Hydrolase</keyword>
<organism evidence="9 10">
    <name type="scientific">Albugo candida</name>
    <dbReference type="NCBI Taxonomy" id="65357"/>
    <lineage>
        <taxon>Eukaryota</taxon>
        <taxon>Sar</taxon>
        <taxon>Stramenopiles</taxon>
        <taxon>Oomycota</taxon>
        <taxon>Peronosporomycetes</taxon>
        <taxon>Albuginales</taxon>
        <taxon>Albuginaceae</taxon>
        <taxon>Albugo</taxon>
    </lineage>
</organism>
<dbReference type="Gene3D" id="3.40.50.1700">
    <property type="entry name" value="Glycoside hydrolase family 3 C-terminal domain"/>
    <property type="match status" value="2"/>
</dbReference>
<keyword evidence="6" id="KW-0326">Glycosidase</keyword>
<dbReference type="Pfam" id="PF00933">
    <property type="entry name" value="Glyco_hydro_3"/>
    <property type="match status" value="2"/>
</dbReference>
<dbReference type="OrthoDB" id="416222at2759"/>
<proteinExistence type="inferred from homology"/>
<evidence type="ECO:0000259" key="8">
    <source>
        <dbReference type="SMART" id="SM01217"/>
    </source>
</evidence>
<evidence type="ECO:0000256" key="2">
    <source>
        <dbReference type="ARBA" id="ARBA00005336"/>
    </source>
</evidence>
<dbReference type="InParanoid" id="A0A024G328"/>
<dbReference type="SUPFAM" id="SSF52279">
    <property type="entry name" value="Beta-D-glucan exohydrolase, C-terminal domain"/>
    <property type="match status" value="2"/>
</dbReference>
<evidence type="ECO:0000256" key="1">
    <source>
        <dbReference type="ARBA" id="ARBA00000448"/>
    </source>
</evidence>
<accession>A0A024G328</accession>
<evidence type="ECO:0000256" key="3">
    <source>
        <dbReference type="ARBA" id="ARBA00012744"/>
    </source>
</evidence>
<dbReference type="InterPro" id="IPR051915">
    <property type="entry name" value="Cellulose_Degrad_GH3"/>
</dbReference>
<evidence type="ECO:0000256" key="4">
    <source>
        <dbReference type="ARBA" id="ARBA00022729"/>
    </source>
</evidence>
<dbReference type="Gene3D" id="2.60.40.10">
    <property type="entry name" value="Immunoglobulins"/>
    <property type="match status" value="2"/>
</dbReference>
<sequence>MLSTLYFVCGLGAALISRTNASDSKVDAIFKDLTLDNGLGQLFQLEAPATVMDGKFLNLTKLEIYAKLGIGSYLNNFGLFDKDGFQENLNGFEIRNIIDKIMNVSLEKQPLNPILYGLDSVHGANFVGKATIFPAQINIGATFDVKYAFEVGVVASNDTAAAGAKWVLLRFWTRLRIVDFLVYKKRLAKTVICACPKHFLGYQETTIGYDRTNVELSMFNIVNTALKPFIAAIDAGALSIMESYSSLNTLPMVDNEKWLRKVLRDILQFKGVLITDYKEVQNLVDYHHTASNYTEALKRSIRAGVDISMIVDYSIDWIDMLKKIMKEDPSMIPFVETAIKRVIYVKNQLNLYDQPYSGKELLANIGSQESIDLAIQVARDSIVLLRNNDSVLPFNPTSRIFLTGNAANNAGGMSGGWSHAWQGQDGNDLFKERITILDGLKKLAQRLTYTVGLNYTQEYDEQEVLKAQNMAKEADVCVVALAEHSGVEKPFDIDDLALPLNQTKFLDAMKMSCKKLVLVLVQARPRTFPVTSDIHAILNTMLVGPHGGQAIAEILMGLYNPNGRQVVPYSMKDGLNCIPYNAPVDTLCGYGPCVADFPFGFGLSYTKYVYSNLRMSTQTVACAGTLTVKVDVSNQGSMAGREAVLLFIQQKTRSHVPEIKNLKSFDKISLAIGETKTVTFELQQDAWTYLSPKIEENFRVVREPGAFFVAIKYDTLCKFDGSETNEMCGAVFIPGTHGDDSKVDTIYGSLSAEHRIGQLFQLEAASTIMDGEKVNQANLLKFAQLGIGSYLNNFGVFDRNGFQENLNGSEIRQIIDNIMDVSLKEDPNNPILYGLDSVHGANFVGKATIFPAQINIGSTFDVKYAFQVGEVASNDTAGAGSKYVFGPVADVALNKRSCRIQETFGQDSYLVSRMTAESVKGIQNNGLVTACLKHFLGYQHNYLGYDRVNVEISDFNLVNTILQPFIAGIDAGALSIMQSYSSVNTLPMVDNAEWLHTVLRDILHFKGVVITDYKEGQNLVDFHHTAENYTDALKRCIKAGVDISMVVDLSINWIEILKQILKEDPSMAPYVEAAVKRVIYVKNQLNLYDQPYSGKELLANIGSQESIDLAIQVARDSIVLLRNNDSVLPLNPTSRIFLTGNAANNAGGMSGGWSHVWQGQDGNDLFKERITILDGLKKLAQRLTYTVGLNYTQEYDEQEVLKAQNMAKEADVCVVALAEHSGVEKPFDIDDLALPLNQTKFLDAMKMSCKKLVLVLVQARPRTFPVTSDIHAILNTMLVGPHGGQAIAEILMGLYNPNGRQVVPYSMKDGHDSLVYNAPVDTLCGYGPCVADFPFGFGLSYTKYVYSNLRMSTQTVACAGTLTVKVDVSNQGSMAGREAVLLFIQQKTRSHVPEIKNLKSFDKISLAIGETKTVTFELQQDAWTYLSPKIEENFRVVCEPGAFFVAIKYDTLCEFDGDETNEMCGKFTVV</sequence>
<feature type="chain" id="PRO_5001529199" description="beta-glucosidase" evidence="7">
    <location>
        <begin position="22"/>
        <end position="1470"/>
    </location>
</feature>
<dbReference type="Gene3D" id="3.20.20.300">
    <property type="entry name" value="Glycoside hydrolase, family 3, N-terminal domain"/>
    <property type="match status" value="3"/>
</dbReference>
<dbReference type="InterPro" id="IPR036962">
    <property type="entry name" value="Glyco_hydro_3_N_sf"/>
</dbReference>
<dbReference type="Proteomes" id="UP000053237">
    <property type="component" value="Unassembled WGS sequence"/>
</dbReference>
<comment type="caution">
    <text evidence="9">The sequence shown here is derived from an EMBL/GenBank/DDBJ whole genome shotgun (WGS) entry which is preliminary data.</text>
</comment>
<evidence type="ECO:0000313" key="9">
    <source>
        <dbReference type="EMBL" id="CCI40932.1"/>
    </source>
</evidence>
<dbReference type="EC" id="3.2.1.21" evidence="3"/>
<dbReference type="InterPro" id="IPR017853">
    <property type="entry name" value="GH"/>
</dbReference>
<feature type="signal peptide" evidence="7">
    <location>
        <begin position="1"/>
        <end position="21"/>
    </location>
</feature>
<dbReference type="InterPro" id="IPR036881">
    <property type="entry name" value="Glyco_hydro_3_C_sf"/>
</dbReference>
<comment type="catalytic activity">
    <reaction evidence="1">
        <text>Hydrolysis of terminal, non-reducing beta-D-glucosyl residues with release of beta-D-glucose.</text>
        <dbReference type="EC" id="3.2.1.21"/>
    </reaction>
</comment>
<feature type="domain" description="Fibronectin type III-like" evidence="8">
    <location>
        <begin position="642"/>
        <end position="715"/>
    </location>
</feature>
<dbReference type="Pfam" id="PF14310">
    <property type="entry name" value="Fn3-like"/>
    <property type="match status" value="2"/>
</dbReference>
<dbReference type="InterPro" id="IPR026891">
    <property type="entry name" value="Fn3-like"/>
</dbReference>
<dbReference type="InterPro" id="IPR002772">
    <property type="entry name" value="Glyco_hydro_3_C"/>
</dbReference>
<reference evidence="9 10" key="1">
    <citation type="submission" date="2012-05" db="EMBL/GenBank/DDBJ databases">
        <title>Recombination and specialization in a pathogen metapopulation.</title>
        <authorList>
            <person name="Gardiner A."/>
            <person name="Kemen E."/>
            <person name="Schultz-Larsen T."/>
            <person name="MacLean D."/>
            <person name="Van Oosterhout C."/>
            <person name="Jones J.D.G."/>
        </authorList>
    </citation>
    <scope>NUCLEOTIDE SEQUENCE [LARGE SCALE GENOMIC DNA]</scope>
    <source>
        <strain evidence="9 10">Ac Nc2</strain>
    </source>
</reference>